<reference evidence="1" key="1">
    <citation type="journal article" date="2012" name="Nature">
        <title>The oyster genome reveals stress adaptation and complexity of shell formation.</title>
        <authorList>
            <person name="Zhang G."/>
            <person name="Fang X."/>
            <person name="Guo X."/>
            <person name="Li L."/>
            <person name="Luo R."/>
            <person name="Xu F."/>
            <person name="Yang P."/>
            <person name="Zhang L."/>
            <person name="Wang X."/>
            <person name="Qi H."/>
            <person name="Xiong Z."/>
            <person name="Que H."/>
            <person name="Xie Y."/>
            <person name="Holland P.W."/>
            <person name="Paps J."/>
            <person name="Zhu Y."/>
            <person name="Wu F."/>
            <person name="Chen Y."/>
            <person name="Wang J."/>
            <person name="Peng C."/>
            <person name="Meng J."/>
            <person name="Yang L."/>
            <person name="Liu J."/>
            <person name="Wen B."/>
            <person name="Zhang N."/>
            <person name="Huang Z."/>
            <person name="Zhu Q."/>
            <person name="Feng Y."/>
            <person name="Mount A."/>
            <person name="Hedgecock D."/>
            <person name="Xu Z."/>
            <person name="Liu Y."/>
            <person name="Domazet-Loso T."/>
            <person name="Du Y."/>
            <person name="Sun X."/>
            <person name="Zhang S."/>
            <person name="Liu B."/>
            <person name="Cheng P."/>
            <person name="Jiang X."/>
            <person name="Li J."/>
            <person name="Fan D."/>
            <person name="Wang W."/>
            <person name="Fu W."/>
            <person name="Wang T."/>
            <person name="Wang B."/>
            <person name="Zhang J."/>
            <person name="Peng Z."/>
            <person name="Li Y."/>
            <person name="Li N."/>
            <person name="Wang J."/>
            <person name="Chen M."/>
            <person name="He Y."/>
            <person name="Tan F."/>
            <person name="Song X."/>
            <person name="Zheng Q."/>
            <person name="Huang R."/>
            <person name="Yang H."/>
            <person name="Du X."/>
            <person name="Chen L."/>
            <person name="Yang M."/>
            <person name="Gaffney P.M."/>
            <person name="Wang S."/>
            <person name="Luo L."/>
            <person name="She Z."/>
            <person name="Ming Y."/>
            <person name="Huang W."/>
            <person name="Zhang S."/>
            <person name="Huang B."/>
            <person name="Zhang Y."/>
            <person name="Qu T."/>
            <person name="Ni P."/>
            <person name="Miao G."/>
            <person name="Wang J."/>
            <person name="Wang Q."/>
            <person name="Steinberg C.E."/>
            <person name="Wang H."/>
            <person name="Li N."/>
            <person name="Qian L."/>
            <person name="Zhang G."/>
            <person name="Li Y."/>
            <person name="Yang H."/>
            <person name="Liu X."/>
            <person name="Wang J."/>
            <person name="Yin Y."/>
            <person name="Wang J."/>
        </authorList>
    </citation>
    <scope>NUCLEOTIDE SEQUENCE [LARGE SCALE GENOMIC DNA]</scope>
    <source>
        <strain evidence="1">05x7-T-G4-1.051#20</strain>
    </source>
</reference>
<dbReference type="HOGENOM" id="CLU_1176427_0_0_1"/>
<sequence length="236" mass="26868">MFSPTLPFRSPRPRAPRPEIVARSHEDFEAMEKAGLKHRLVHILDGKDTRNFGELHPNHPKDTVKRAVVASVVQTLPDGVIRCHNFEPGYSKKMCIVCRETAMFPFGVVNRQLGSFALGYRFPRTRTTCGSTRSRPPVAIVEGENNPSLTLIQSKEGRYMLFTKEESEEPVKHFLVANTGYSLRVCQYCKLKGDKFANGNTRQTYYKCDACGVHLCRPQIRDCFVNYHQLKFANNS</sequence>
<protein>
    <submittedName>
        <fullName evidence="1">Uncharacterized protein</fullName>
    </submittedName>
</protein>
<evidence type="ECO:0000313" key="1">
    <source>
        <dbReference type="EMBL" id="EKC24383.1"/>
    </source>
</evidence>
<proteinExistence type="predicted"/>
<organism evidence="1">
    <name type="scientific">Magallana gigas</name>
    <name type="common">Pacific oyster</name>
    <name type="synonym">Crassostrea gigas</name>
    <dbReference type="NCBI Taxonomy" id="29159"/>
    <lineage>
        <taxon>Eukaryota</taxon>
        <taxon>Metazoa</taxon>
        <taxon>Spiralia</taxon>
        <taxon>Lophotrochozoa</taxon>
        <taxon>Mollusca</taxon>
        <taxon>Bivalvia</taxon>
        <taxon>Autobranchia</taxon>
        <taxon>Pteriomorphia</taxon>
        <taxon>Ostreida</taxon>
        <taxon>Ostreoidea</taxon>
        <taxon>Ostreidae</taxon>
        <taxon>Magallana</taxon>
    </lineage>
</organism>
<dbReference type="EMBL" id="JH817102">
    <property type="protein sequence ID" value="EKC24383.1"/>
    <property type="molecule type" value="Genomic_DNA"/>
</dbReference>
<dbReference type="AlphaFoldDB" id="K1PRT1"/>
<gene>
    <name evidence="1" type="ORF">CGI_10013380</name>
</gene>
<accession>K1PRT1</accession>
<name>K1PRT1_MAGGI</name>
<dbReference type="InParanoid" id="K1PRT1"/>